<dbReference type="SUPFAM" id="SSF48113">
    <property type="entry name" value="Heme-dependent peroxidases"/>
    <property type="match status" value="1"/>
</dbReference>
<comment type="cofactor">
    <cofactor evidence="17">
        <name>Ca(2+)</name>
        <dbReference type="ChEBI" id="CHEBI:29108"/>
    </cofactor>
    <text evidence="17">Binds 2 calcium ions per subunit.</text>
</comment>
<dbReference type="PRINTS" id="PR00458">
    <property type="entry name" value="PEROXIDASE"/>
</dbReference>
<accession>A0AAN9FK23</accession>
<comment type="subcellular location">
    <subcellularLocation>
        <location evidence="3">Secreted</location>
    </subcellularLocation>
</comment>
<keyword evidence="10 17" id="KW-0106">Calcium</keyword>
<feature type="binding site" evidence="17">
    <location>
        <position position="349"/>
    </location>
    <ligand>
        <name>Ca(2+)</name>
        <dbReference type="ChEBI" id="CHEBI:29108"/>
        <label>2</label>
    </ligand>
</feature>
<dbReference type="Gene3D" id="1.10.520.10">
    <property type="match status" value="1"/>
</dbReference>
<evidence type="ECO:0000256" key="10">
    <source>
        <dbReference type="ARBA" id="ARBA00022837"/>
    </source>
</evidence>
<evidence type="ECO:0000256" key="2">
    <source>
        <dbReference type="ARBA" id="ARBA00002322"/>
    </source>
</evidence>
<evidence type="ECO:0000256" key="6">
    <source>
        <dbReference type="ARBA" id="ARBA00022559"/>
    </source>
</evidence>
<keyword evidence="13 19" id="KW-1015">Disulfide bond</keyword>
<evidence type="ECO:0000256" key="14">
    <source>
        <dbReference type="ARBA" id="ARBA00023180"/>
    </source>
</evidence>
<dbReference type="FunFam" id="1.10.520.10:FF:000009">
    <property type="entry name" value="Peroxidase"/>
    <property type="match status" value="1"/>
</dbReference>
<comment type="cofactor">
    <cofactor evidence="17">
        <name>heme b</name>
        <dbReference type="ChEBI" id="CHEBI:60344"/>
    </cofactor>
    <text evidence="17">Binds 1 heme b (iron(II)-protoporphyrin IX) group per subunit.</text>
</comment>
<feature type="binding site" evidence="17">
    <location>
        <position position="352"/>
    </location>
    <ligand>
        <name>Ca(2+)</name>
        <dbReference type="ChEBI" id="CHEBI:29108"/>
        <label>2</label>
    </ligand>
</feature>
<feature type="disulfide bond" evidence="19">
    <location>
        <begin position="313"/>
        <end position="337"/>
    </location>
</feature>
<evidence type="ECO:0000256" key="17">
    <source>
        <dbReference type="PIRSR" id="PIRSR600823-3"/>
    </source>
</evidence>
<dbReference type="EMBL" id="JAYWIO010000003">
    <property type="protein sequence ID" value="KAK7277400.1"/>
    <property type="molecule type" value="Genomic_DNA"/>
</dbReference>
<feature type="binding site" evidence="17">
    <location>
        <position position="357"/>
    </location>
    <ligand>
        <name>Ca(2+)</name>
        <dbReference type="ChEBI" id="CHEBI:29108"/>
        <label>2</label>
    </ligand>
</feature>
<dbReference type="Gene3D" id="1.10.420.10">
    <property type="entry name" value="Peroxidase, domain 2"/>
    <property type="match status" value="1"/>
</dbReference>
<feature type="binding site" evidence="17">
    <location>
        <position position="201"/>
    </location>
    <ligand>
        <name>Ca(2+)</name>
        <dbReference type="ChEBI" id="CHEBI:29108"/>
        <label>1</label>
    </ligand>
</feature>
<dbReference type="PROSITE" id="PS00436">
    <property type="entry name" value="PEROXIDASE_2"/>
    <property type="match status" value="1"/>
</dbReference>
<dbReference type="PROSITE" id="PS50873">
    <property type="entry name" value="PEROXIDASE_4"/>
    <property type="match status" value="1"/>
</dbReference>
<dbReference type="AlphaFoldDB" id="A0AAN9FK23"/>
<organism evidence="22 23">
    <name type="scientific">Crotalaria pallida</name>
    <name type="common">Smooth rattlebox</name>
    <name type="synonym">Crotalaria striata</name>
    <dbReference type="NCBI Taxonomy" id="3830"/>
    <lineage>
        <taxon>Eukaryota</taxon>
        <taxon>Viridiplantae</taxon>
        <taxon>Streptophyta</taxon>
        <taxon>Embryophyta</taxon>
        <taxon>Tracheophyta</taxon>
        <taxon>Spermatophyta</taxon>
        <taxon>Magnoliopsida</taxon>
        <taxon>eudicotyledons</taxon>
        <taxon>Gunneridae</taxon>
        <taxon>Pentapetalae</taxon>
        <taxon>rosids</taxon>
        <taxon>fabids</taxon>
        <taxon>Fabales</taxon>
        <taxon>Fabaceae</taxon>
        <taxon>Papilionoideae</taxon>
        <taxon>50 kb inversion clade</taxon>
        <taxon>genistoids sensu lato</taxon>
        <taxon>core genistoids</taxon>
        <taxon>Crotalarieae</taxon>
        <taxon>Crotalaria</taxon>
    </lineage>
</organism>
<feature type="binding site" evidence="17">
    <location>
        <position position="183"/>
    </location>
    <ligand>
        <name>Ca(2+)</name>
        <dbReference type="ChEBI" id="CHEBI:29108"/>
        <label>1</label>
    </ligand>
</feature>
<evidence type="ECO:0000256" key="7">
    <source>
        <dbReference type="ARBA" id="ARBA00022617"/>
    </source>
</evidence>
<evidence type="ECO:0000313" key="23">
    <source>
        <dbReference type="Proteomes" id="UP001372338"/>
    </source>
</evidence>
<keyword evidence="8 17" id="KW-0479">Metal-binding</keyword>
<evidence type="ECO:0000256" key="12">
    <source>
        <dbReference type="ARBA" id="ARBA00023004"/>
    </source>
</evidence>
<dbReference type="GO" id="GO:0020037">
    <property type="term" value="F:heme binding"/>
    <property type="evidence" value="ECO:0007669"/>
    <property type="project" value="InterPro"/>
</dbReference>
<evidence type="ECO:0000256" key="4">
    <source>
        <dbReference type="ARBA" id="ARBA00006873"/>
    </source>
</evidence>
<dbReference type="PANTHER" id="PTHR31517:SF81">
    <property type="entry name" value="PEROXIDASE"/>
    <property type="match status" value="1"/>
</dbReference>
<comment type="similarity">
    <text evidence="4">Belongs to the peroxidase family. Ascorbate peroxidase subfamily.</text>
</comment>
<dbReference type="PROSITE" id="PS00435">
    <property type="entry name" value="PEROXIDASE_1"/>
    <property type="match status" value="1"/>
</dbReference>
<dbReference type="InterPro" id="IPR033905">
    <property type="entry name" value="Secretory_peroxidase"/>
</dbReference>
<feature type="disulfide bond" evidence="19">
    <location>
        <begin position="184"/>
        <end position="189"/>
    </location>
</feature>
<feature type="binding site" evidence="17">
    <location>
        <position position="190"/>
    </location>
    <ligand>
        <name>Ca(2+)</name>
        <dbReference type="ChEBI" id="CHEBI:29108"/>
        <label>1</label>
    </ligand>
</feature>
<dbReference type="InterPro" id="IPR000823">
    <property type="entry name" value="Peroxidase_pln"/>
</dbReference>
<comment type="caution">
    <text evidence="22">The sequence shown here is derived from an EMBL/GenBank/DDBJ whole genome shotgun (WGS) entry which is preliminary data.</text>
</comment>
<keyword evidence="14" id="KW-0325">Glycoprotein</keyword>
<evidence type="ECO:0000256" key="5">
    <source>
        <dbReference type="ARBA" id="ARBA00012313"/>
    </source>
</evidence>
<feature type="binding site" evidence="17">
    <location>
        <position position="192"/>
    </location>
    <ligand>
        <name>Ca(2+)</name>
        <dbReference type="ChEBI" id="CHEBI:29108"/>
        <label>1</label>
    </ligand>
</feature>
<feature type="site" description="Transition state stabilizer" evidence="18">
    <location>
        <position position="178"/>
    </location>
</feature>
<dbReference type="EC" id="1.11.1.7" evidence="5"/>
<keyword evidence="12 17" id="KW-0408">Iron</keyword>
<evidence type="ECO:0000256" key="8">
    <source>
        <dbReference type="ARBA" id="ARBA00022723"/>
    </source>
</evidence>
<evidence type="ECO:0000256" key="1">
    <source>
        <dbReference type="ARBA" id="ARBA00000189"/>
    </source>
</evidence>
<dbReference type="FunFam" id="1.10.420.10:FF:000006">
    <property type="entry name" value="Peroxidase"/>
    <property type="match status" value="1"/>
</dbReference>
<evidence type="ECO:0000256" key="16">
    <source>
        <dbReference type="PIRSR" id="PIRSR600823-2"/>
    </source>
</evidence>
<keyword evidence="23" id="KW-1185">Reference proteome</keyword>
<gene>
    <name evidence="22" type="ORF">RIF29_18551</name>
</gene>
<dbReference type="InterPro" id="IPR002016">
    <property type="entry name" value="Haem_peroxidase"/>
</dbReference>
<keyword evidence="20" id="KW-1133">Transmembrane helix</keyword>
<evidence type="ECO:0000256" key="13">
    <source>
        <dbReference type="ARBA" id="ARBA00023157"/>
    </source>
</evidence>
<feature type="domain" description="Plant heme peroxidase family profile" evidence="21">
    <location>
        <begin position="141"/>
        <end position="429"/>
    </location>
</feature>
<dbReference type="CDD" id="cd00693">
    <property type="entry name" value="secretory_peroxidase"/>
    <property type="match status" value="1"/>
</dbReference>
<keyword evidence="20" id="KW-0812">Transmembrane</keyword>
<evidence type="ECO:0000256" key="3">
    <source>
        <dbReference type="ARBA" id="ARBA00004613"/>
    </source>
</evidence>
<reference evidence="22 23" key="1">
    <citation type="submission" date="2024-01" db="EMBL/GenBank/DDBJ databases">
        <title>The genomes of 5 underutilized Papilionoideae crops provide insights into root nodulation and disease resistanc.</title>
        <authorList>
            <person name="Yuan L."/>
        </authorList>
    </citation>
    <scope>NUCLEOTIDE SEQUENCE [LARGE SCALE GENOMIC DNA]</scope>
    <source>
        <strain evidence="22">ZHUSHIDOU_FW_LH</strain>
        <tissue evidence="22">Leaf</tissue>
    </source>
</reference>
<dbReference type="GO" id="GO:0042744">
    <property type="term" value="P:hydrogen peroxide catabolic process"/>
    <property type="evidence" value="ECO:0007669"/>
    <property type="project" value="InterPro"/>
</dbReference>
<comment type="catalytic activity">
    <reaction evidence="1">
        <text>2 a phenolic donor + H2O2 = 2 a phenolic radical donor + 2 H2O</text>
        <dbReference type="Rhea" id="RHEA:56136"/>
        <dbReference type="ChEBI" id="CHEBI:15377"/>
        <dbReference type="ChEBI" id="CHEBI:16240"/>
        <dbReference type="ChEBI" id="CHEBI:139520"/>
        <dbReference type="ChEBI" id="CHEBI:139521"/>
        <dbReference type="EC" id="1.11.1.7"/>
    </reaction>
</comment>
<feature type="disulfide bond" evidence="19">
    <location>
        <begin position="235"/>
        <end position="425"/>
    </location>
</feature>
<evidence type="ECO:0000256" key="19">
    <source>
        <dbReference type="PIRSR" id="PIRSR600823-5"/>
    </source>
</evidence>
<evidence type="ECO:0000256" key="20">
    <source>
        <dbReference type="SAM" id="Phobius"/>
    </source>
</evidence>
<comment type="function">
    <text evidence="2">Removal of H(2)O(2), oxidation of toxic reductants, biosynthesis and degradation of lignin, suberization, auxin catabolism, response to environmental stresses such as wounding, pathogen attack and oxidative stress. These functions might be dependent on each isozyme/isoform in each plant tissue.</text>
</comment>
<feature type="binding site" evidence="17">
    <location>
        <position position="188"/>
    </location>
    <ligand>
        <name>Ca(2+)</name>
        <dbReference type="ChEBI" id="CHEBI:29108"/>
        <label>1</label>
    </ligand>
</feature>
<evidence type="ECO:0000256" key="15">
    <source>
        <dbReference type="PIRSR" id="PIRSR600823-1"/>
    </source>
</evidence>
<feature type="binding site" evidence="16">
    <location>
        <position position="276"/>
    </location>
    <ligand>
        <name>substrate</name>
    </ligand>
</feature>
<protein>
    <recommendedName>
        <fullName evidence="5">peroxidase</fullName>
        <ecNumber evidence="5">1.11.1.7</ecNumber>
    </recommendedName>
</protein>
<feature type="binding site" evidence="17">
    <location>
        <position position="307"/>
    </location>
    <ligand>
        <name>Ca(2+)</name>
        <dbReference type="ChEBI" id="CHEBI:29108"/>
        <label>2</label>
    </ligand>
</feature>
<dbReference type="InterPro" id="IPR019793">
    <property type="entry name" value="Peroxidases_heam-ligand_BS"/>
</dbReference>
<evidence type="ECO:0000256" key="11">
    <source>
        <dbReference type="ARBA" id="ARBA00023002"/>
    </source>
</evidence>
<keyword evidence="20" id="KW-0472">Membrane</keyword>
<dbReference type="PRINTS" id="PR00461">
    <property type="entry name" value="PLPEROXIDASE"/>
</dbReference>
<feature type="binding site" evidence="17">
    <location>
        <position position="186"/>
    </location>
    <ligand>
        <name>Ca(2+)</name>
        <dbReference type="ChEBI" id="CHEBI:29108"/>
        <label>1</label>
    </ligand>
</feature>
<feature type="active site" description="Proton acceptor" evidence="15">
    <location>
        <position position="182"/>
    </location>
</feature>
<dbReference type="GO" id="GO:0005576">
    <property type="term" value="C:extracellular region"/>
    <property type="evidence" value="ECO:0007669"/>
    <property type="project" value="UniProtKB-SubCell"/>
</dbReference>
<evidence type="ECO:0000256" key="9">
    <source>
        <dbReference type="ARBA" id="ARBA00022729"/>
    </source>
</evidence>
<evidence type="ECO:0000313" key="22">
    <source>
        <dbReference type="EMBL" id="KAK7277400.1"/>
    </source>
</evidence>
<dbReference type="PANTHER" id="PTHR31517">
    <property type="match status" value="1"/>
</dbReference>
<feature type="binding site" description="axial binding residue" evidence="17">
    <location>
        <position position="306"/>
    </location>
    <ligand>
        <name>heme b</name>
        <dbReference type="ChEBI" id="CHEBI:60344"/>
    </ligand>
    <ligandPart>
        <name>Fe</name>
        <dbReference type="ChEBI" id="CHEBI:18248"/>
    </ligandPart>
</feature>
<keyword evidence="7" id="KW-0349">Heme</keyword>
<keyword evidence="6" id="KW-0575">Peroxidase</keyword>
<dbReference type="Pfam" id="PF00141">
    <property type="entry name" value="peroxidase"/>
    <property type="match status" value="1"/>
</dbReference>
<dbReference type="InterPro" id="IPR019794">
    <property type="entry name" value="Peroxidases_AS"/>
</dbReference>
<dbReference type="InterPro" id="IPR010255">
    <property type="entry name" value="Haem_peroxidase_sf"/>
</dbReference>
<proteinExistence type="inferred from homology"/>
<feature type="transmembrane region" description="Helical" evidence="20">
    <location>
        <begin position="113"/>
        <end position="134"/>
    </location>
</feature>
<feature type="disulfide bond" evidence="19">
    <location>
        <begin position="151"/>
        <end position="229"/>
    </location>
</feature>
<evidence type="ECO:0000256" key="18">
    <source>
        <dbReference type="PIRSR" id="PIRSR600823-4"/>
    </source>
</evidence>
<dbReference type="GO" id="GO:0140825">
    <property type="term" value="F:lactoperoxidase activity"/>
    <property type="evidence" value="ECO:0007669"/>
    <property type="project" value="UniProtKB-EC"/>
</dbReference>
<dbReference type="GO" id="GO:0046872">
    <property type="term" value="F:metal ion binding"/>
    <property type="evidence" value="ECO:0007669"/>
    <property type="project" value="UniProtKB-KW"/>
</dbReference>
<dbReference type="Proteomes" id="UP001372338">
    <property type="component" value="Unassembled WGS sequence"/>
</dbReference>
<name>A0AAN9FK23_CROPI</name>
<keyword evidence="11" id="KW-0560">Oxidoreductase</keyword>
<dbReference type="GO" id="GO:0006979">
    <property type="term" value="P:response to oxidative stress"/>
    <property type="evidence" value="ECO:0007669"/>
    <property type="project" value="InterPro"/>
</dbReference>
<sequence>MLDLVNHLIYILHTFCLFPVTSVRKAFVLRLLPAFVAMASRSARHRHFVFLPLPLVTTASHVTHVTSSYPSSSSRFTSSSSSSPLCYVTSRVRSERLNIGNQKMSRISAYPTLSSFYCSLLFISFLLLASHFHVSEAQAKGLSPTFFDKTCPQLETIVRNQLRKVFKQDNGQAPGLLRILFHDCFVQGCDGSILLDGNPGERNQGANIGIRTEALNTIDTLRALVHKECGPIVSCADITVLAARDAVTLSGGPDFKVVLGRRDSTKFSIDGTGNLPGPGGDTDFILARFGPRGFDATDVVALSGAHTFGRAHCSTAFSRIVDPTMDQTLANNLKATCPTASSPNTVNLDARTPIRFDNQYYIDILNRQGVFNTDQDLVNSDKTKGIVNAFAKDQNLFFQKFANAIIKLSQLDVLTGNQGEIRAKCNAVNKKKPSILGSVVEEVVATS</sequence>
<keyword evidence="9" id="KW-0732">Signal</keyword>
<evidence type="ECO:0000259" key="21">
    <source>
        <dbReference type="PROSITE" id="PS50873"/>
    </source>
</evidence>